<protein>
    <submittedName>
        <fullName evidence="5">BlaI/MecI/CopY family transcriptional regulator</fullName>
    </submittedName>
</protein>
<keyword evidence="3" id="KW-0238">DNA-binding</keyword>
<dbReference type="InterPro" id="IPR036388">
    <property type="entry name" value="WH-like_DNA-bd_sf"/>
</dbReference>
<sequence length="126" mass="14881">MSTPKISDAEWQVMKVIWSNKYCTAREIVDEISKTTNWRPNTIRTLINRLLKKKIINYKIDEKDNKTYHYFALVSESECIKVESESFIKRVFNGSLNSMLENFINESKLSEEEIDKLKQILDKKKG</sequence>
<evidence type="ECO:0000256" key="4">
    <source>
        <dbReference type="ARBA" id="ARBA00023163"/>
    </source>
</evidence>
<name>A0ABW8SEX4_9CLOT</name>
<keyword evidence="4" id="KW-0804">Transcription</keyword>
<dbReference type="InterPro" id="IPR036390">
    <property type="entry name" value="WH_DNA-bd_sf"/>
</dbReference>
<dbReference type="SUPFAM" id="SSF46785">
    <property type="entry name" value="Winged helix' DNA-binding domain"/>
    <property type="match status" value="1"/>
</dbReference>
<dbReference type="PIRSF" id="PIRSF019455">
    <property type="entry name" value="CopR_AtkY"/>
    <property type="match status" value="1"/>
</dbReference>
<dbReference type="Pfam" id="PF03965">
    <property type="entry name" value="Penicillinase_R"/>
    <property type="match status" value="1"/>
</dbReference>
<accession>A0ABW8SEX4</accession>
<comment type="similarity">
    <text evidence="1">Belongs to the BlaI transcriptional regulatory family.</text>
</comment>
<organism evidence="5 6">
    <name type="scientific">Candidatus Clostridium eludens</name>
    <dbReference type="NCBI Taxonomy" id="3381663"/>
    <lineage>
        <taxon>Bacteria</taxon>
        <taxon>Bacillati</taxon>
        <taxon>Bacillota</taxon>
        <taxon>Clostridia</taxon>
        <taxon>Eubacteriales</taxon>
        <taxon>Clostridiaceae</taxon>
        <taxon>Clostridium</taxon>
    </lineage>
</organism>
<evidence type="ECO:0000256" key="1">
    <source>
        <dbReference type="ARBA" id="ARBA00011046"/>
    </source>
</evidence>
<dbReference type="InterPro" id="IPR005650">
    <property type="entry name" value="BlaI_family"/>
</dbReference>
<dbReference type="EMBL" id="JBJHZX010000002">
    <property type="protein sequence ID" value="MFL0194252.1"/>
    <property type="molecule type" value="Genomic_DNA"/>
</dbReference>
<dbReference type="Gene3D" id="1.10.4040.10">
    <property type="entry name" value="Penicillinase repressor domain"/>
    <property type="match status" value="1"/>
</dbReference>
<keyword evidence="2" id="KW-0805">Transcription regulation</keyword>
<evidence type="ECO:0000256" key="2">
    <source>
        <dbReference type="ARBA" id="ARBA00023015"/>
    </source>
</evidence>
<proteinExistence type="inferred from homology"/>
<evidence type="ECO:0000313" key="6">
    <source>
        <dbReference type="Proteomes" id="UP001623660"/>
    </source>
</evidence>
<comment type="caution">
    <text evidence="5">The sequence shown here is derived from an EMBL/GenBank/DDBJ whole genome shotgun (WGS) entry which is preliminary data.</text>
</comment>
<gene>
    <name evidence="5" type="ORF">ACJDU8_01475</name>
</gene>
<evidence type="ECO:0000313" key="5">
    <source>
        <dbReference type="EMBL" id="MFL0194252.1"/>
    </source>
</evidence>
<dbReference type="Proteomes" id="UP001623660">
    <property type="component" value="Unassembled WGS sequence"/>
</dbReference>
<reference evidence="5 6" key="1">
    <citation type="submission" date="2024-11" db="EMBL/GenBank/DDBJ databases">
        <authorList>
            <person name="Heng Y.C."/>
            <person name="Lim A.C.H."/>
            <person name="Lee J.K.Y."/>
            <person name="Kittelmann S."/>
        </authorList>
    </citation>
    <scope>NUCLEOTIDE SEQUENCE [LARGE SCALE GENOMIC DNA]</scope>
    <source>
        <strain evidence="5 6">WILCCON 0269</strain>
    </source>
</reference>
<keyword evidence="6" id="KW-1185">Reference proteome</keyword>
<dbReference type="Gene3D" id="1.10.10.10">
    <property type="entry name" value="Winged helix-like DNA-binding domain superfamily/Winged helix DNA-binding domain"/>
    <property type="match status" value="1"/>
</dbReference>
<evidence type="ECO:0000256" key="3">
    <source>
        <dbReference type="ARBA" id="ARBA00023125"/>
    </source>
</evidence>
<dbReference type="RefSeq" id="WP_406790377.1">
    <property type="nucleotide sequence ID" value="NZ_JBJHZX010000002.1"/>
</dbReference>